<proteinExistence type="predicted"/>
<dbReference type="PROSITE" id="PS51257">
    <property type="entry name" value="PROKAR_LIPOPROTEIN"/>
    <property type="match status" value="1"/>
</dbReference>
<evidence type="ECO:0000313" key="3">
    <source>
        <dbReference type="Proteomes" id="UP000016584"/>
    </source>
</evidence>
<accession>U2H863</accession>
<dbReference type="Proteomes" id="UP000016584">
    <property type="component" value="Unassembled WGS sequence"/>
</dbReference>
<evidence type="ECO:0000313" key="2">
    <source>
        <dbReference type="EMBL" id="ERJ57906.1"/>
    </source>
</evidence>
<sequence>MLRLNSDLFLEKVIYFNVMIKIFTYVFFLFLSVSCAKEKKVIAKFDFQENRTFTEFLEKDNADRSNYIVTILGISKCDLCGFVKEKMASFSGLPPNVLFRSVDLTKSENKWLEQLLREFSYPLILITNPQNELVGFVKGARLNVLKEAFQNTFNKRIFFDDGKGLFLNQYEAKEVSSAVKIDFLNTQIQSYLDYEKKESLDPDELDRLRKSVNAYPYFFNTYLLYQFTKEKELLDQLFRTYNANVDQFLYTGLKKNLISTEELQFIDSWGRSWSWINIPYNLAKGSHPIKRRWLSR</sequence>
<keyword evidence="1" id="KW-0472">Membrane</keyword>
<dbReference type="STRING" id="1346330.M472_03915"/>
<dbReference type="EMBL" id="ATDL01000020">
    <property type="protein sequence ID" value="ERJ57906.1"/>
    <property type="molecule type" value="Genomic_DNA"/>
</dbReference>
<keyword evidence="1" id="KW-1133">Transmembrane helix</keyword>
<reference evidence="2 3" key="1">
    <citation type="journal article" date="2013" name="Genome Announc.">
        <title>The Draft Genome Sequence of Sphingomonas paucimobilis Strain HER1398 (Proteobacteria), Host to the Giant PAU Phage, Indicates That It Is a Member of the Genus Sphingobacterium (Bacteroidetes).</title>
        <authorList>
            <person name="White R.A.III."/>
            <person name="Suttle C.A."/>
        </authorList>
    </citation>
    <scope>NUCLEOTIDE SEQUENCE [LARGE SCALE GENOMIC DNA]</scope>
    <source>
        <strain evidence="2 3">HER1398</strain>
    </source>
</reference>
<gene>
    <name evidence="2" type="ORF">M472_03915</name>
</gene>
<name>U2H863_9SPHI</name>
<comment type="caution">
    <text evidence="2">The sequence shown here is derived from an EMBL/GenBank/DDBJ whole genome shotgun (WGS) entry which is preliminary data.</text>
</comment>
<protein>
    <submittedName>
        <fullName evidence="2">Uncharacterized protein</fullName>
    </submittedName>
</protein>
<organism evidence="2 3">
    <name type="scientific">Sphingobacterium paucimobilis HER1398</name>
    <dbReference type="NCBI Taxonomy" id="1346330"/>
    <lineage>
        <taxon>Bacteria</taxon>
        <taxon>Pseudomonadati</taxon>
        <taxon>Bacteroidota</taxon>
        <taxon>Sphingobacteriia</taxon>
        <taxon>Sphingobacteriales</taxon>
        <taxon>Sphingobacteriaceae</taxon>
        <taxon>Sphingobacterium</taxon>
    </lineage>
</organism>
<keyword evidence="1" id="KW-0812">Transmembrane</keyword>
<evidence type="ECO:0000256" key="1">
    <source>
        <dbReference type="SAM" id="Phobius"/>
    </source>
</evidence>
<feature type="transmembrane region" description="Helical" evidence="1">
    <location>
        <begin position="14"/>
        <end position="36"/>
    </location>
</feature>
<keyword evidence="3" id="KW-1185">Reference proteome</keyword>
<dbReference type="PATRIC" id="fig|1346330.5.peg.3540"/>
<dbReference type="AlphaFoldDB" id="U2H863"/>